<evidence type="ECO:0000256" key="30">
    <source>
        <dbReference type="ARBA" id="ARBA00041778"/>
    </source>
</evidence>
<dbReference type="GO" id="GO:0016607">
    <property type="term" value="C:nuclear speck"/>
    <property type="evidence" value="ECO:0007669"/>
    <property type="project" value="UniProtKB-SubCell"/>
</dbReference>
<evidence type="ECO:0000256" key="36">
    <source>
        <dbReference type="ARBA" id="ARBA00067233"/>
    </source>
</evidence>
<evidence type="ECO:0000256" key="7">
    <source>
        <dbReference type="ARBA" id="ARBA00022660"/>
    </source>
</evidence>
<keyword evidence="19" id="KW-0007">Acetylation</keyword>
<dbReference type="GO" id="GO:0006397">
    <property type="term" value="P:mRNA processing"/>
    <property type="evidence" value="ECO:0007669"/>
    <property type="project" value="UniProtKB-KW"/>
</dbReference>
<evidence type="ECO:0000256" key="1">
    <source>
        <dbReference type="ARBA" id="ARBA00004167"/>
    </source>
</evidence>
<evidence type="ECO:0000259" key="42">
    <source>
        <dbReference type="PROSITE" id="PS51194"/>
    </source>
</evidence>
<dbReference type="EC" id="3.6.4.13" evidence="4"/>
<dbReference type="PROSITE" id="PS51195">
    <property type="entry name" value="Q_MOTIF"/>
    <property type="match status" value="1"/>
</dbReference>
<keyword evidence="7" id="KW-0679">Respiratory chain</keyword>
<evidence type="ECO:0000259" key="41">
    <source>
        <dbReference type="PROSITE" id="PS51192"/>
    </source>
</evidence>
<evidence type="ECO:0000256" key="12">
    <source>
        <dbReference type="ARBA" id="ARBA00022801"/>
    </source>
</evidence>
<evidence type="ECO:0000256" key="33">
    <source>
        <dbReference type="ARBA" id="ARBA00046639"/>
    </source>
</evidence>
<keyword evidence="6" id="KW-0490">MHC I</keyword>
<dbReference type="CDD" id="cd07698">
    <property type="entry name" value="IgC1_MHC_I_alpha3"/>
    <property type="match status" value="1"/>
</dbReference>
<evidence type="ECO:0000256" key="11">
    <source>
        <dbReference type="ARBA" id="ARBA00022792"/>
    </source>
</evidence>
<dbReference type="Proteomes" id="UP000322234">
    <property type="component" value="Unassembled WGS sequence"/>
</dbReference>
<dbReference type="GO" id="GO:0005743">
    <property type="term" value="C:mitochondrial inner membrane"/>
    <property type="evidence" value="ECO:0007669"/>
    <property type="project" value="UniProtKB-SubCell"/>
</dbReference>
<dbReference type="InterPro" id="IPR050361">
    <property type="entry name" value="MPP/UQCRC_Complex"/>
</dbReference>
<evidence type="ECO:0000256" key="25">
    <source>
        <dbReference type="ARBA" id="ARBA00038213"/>
    </source>
</evidence>
<evidence type="ECO:0000256" key="34">
    <source>
        <dbReference type="ARBA" id="ARBA00054365"/>
    </source>
</evidence>
<evidence type="ECO:0000256" key="15">
    <source>
        <dbReference type="ARBA" id="ARBA00022859"/>
    </source>
</evidence>
<comment type="similarity">
    <text evidence="25">Belongs to the DEAD box helicase family. DECD subfamily.</text>
</comment>
<dbReference type="CDD" id="cd17950">
    <property type="entry name" value="DEADc_DDX39"/>
    <property type="match status" value="1"/>
</dbReference>
<keyword evidence="22" id="KW-0325">Glycoprotein</keyword>
<dbReference type="GO" id="GO:0003676">
    <property type="term" value="F:nucleic acid binding"/>
    <property type="evidence" value="ECO:0007669"/>
    <property type="project" value="InterPro"/>
</dbReference>
<keyword evidence="13" id="KW-0347">Helicase</keyword>
<dbReference type="Pfam" id="PF05193">
    <property type="entry name" value="Peptidase_M16_C"/>
    <property type="match status" value="1"/>
</dbReference>
<evidence type="ECO:0000256" key="19">
    <source>
        <dbReference type="ARBA" id="ARBA00022990"/>
    </source>
</evidence>
<evidence type="ECO:0000313" key="45">
    <source>
        <dbReference type="Proteomes" id="UP000322234"/>
    </source>
</evidence>
<name>A0A6B0S4E1_9CETA</name>
<evidence type="ECO:0000256" key="16">
    <source>
        <dbReference type="ARBA" id="ARBA00022946"/>
    </source>
</evidence>
<dbReference type="InterPro" id="IPR007863">
    <property type="entry name" value="Peptidase_M16_C"/>
</dbReference>
<evidence type="ECO:0000256" key="39">
    <source>
        <dbReference type="SAM" id="Phobius"/>
    </source>
</evidence>
<dbReference type="GO" id="GO:0046872">
    <property type="term" value="F:metal ion binding"/>
    <property type="evidence" value="ECO:0007669"/>
    <property type="project" value="InterPro"/>
</dbReference>
<sequence length="991" mass="109251">MAENDVDNELLDYEDDEVETAAGGDGAEAPAKKDVKGSYVSIHSSGFRDFLLKPELLRAIVDCGFEHPSEVQHECIPQAILGMDVLCQAKSGMGKTAVFVLATLQQLEPVTGQVSVLVMCHTRELAFQISKEYERFSKYMPSVKVAVFFGGLSIKKDEEVLKKNCPHIVVGTPGRILALARNKSLNLKHIKHFILDECDKMLEQLDMRRDVQEIFRMTPHEKQVMMFSATLSKEIRPVCRKFMQDPMEIFVDDETKLTLHGLQQYYVKLKDNEKNRKLFDLLDVLEFNQSVQRCIALAQLLVEQNFPAIAIHRGMPQEERLSRYQQFKDFQRRILVATNLFGRGMDIERVNIAFNYDMPEDSDTYLHRVARAGRFGTKGLAITFVSDENDAKILNDVQDRFEVNISELPDEIDISSYIPPKTHVTRHPISDREVTLRCWALGFYRAEISLTWQCDGEDQTQDMEVVETRPSGDGTFQKWVALVVPSGEEQRYTCHVQHEGLQEPLTLRWEPPQTPFLTMGVIVGLVLLVLAVVAGAVIWRKKRSDGDGGSYTQTAIAPKVKATAAPAGVPPRPQDLEFTRLPNGLVIASLENHAPASRIGLFIKAGSRYENSNNLGTSHLLRLASSLTTKGASSFKITRGIEAVGGKLSVTSTRENMAYTVECLWDDVDILMEFLLNVTTAPEFRRWEVAALQPQLRIDKAVAFQNPQAHVIENLHAAAYRNALANSLYCPDYRIGKVTPVELHDYVQNHFTSARMALIGLGVSHPVLKQVAEQFLNIRGGLGLSGAKAKYHGGEIREQNGDSLVHAALVAQSAAIGSAEANVFSVLQHVLGAGPHVKRGSNATSSLYQAVAKGVHQPFDVSAFNASYSDSGLFGFYTVSQAASAGDVIKAAYNQVKTIAQGNLSNPGVQAAKNKLKAGYLMSVESSEGFLDEVGSQALAAGSYTPPSTVLQQIDAVADADVINAAKKFVSGRKSMAASGNLGHTPFIDEL</sequence>
<dbReference type="GO" id="GO:0045275">
    <property type="term" value="C:respiratory chain complex III"/>
    <property type="evidence" value="ECO:0007669"/>
    <property type="project" value="UniProtKB-ARBA"/>
</dbReference>
<evidence type="ECO:0000256" key="5">
    <source>
        <dbReference type="ARBA" id="ARBA00022448"/>
    </source>
</evidence>
<dbReference type="InterPro" id="IPR036179">
    <property type="entry name" value="Ig-like_dom_sf"/>
</dbReference>
<feature type="short sequence motif" description="Q motif" evidence="37">
    <location>
        <begin position="45"/>
        <end position="73"/>
    </location>
</feature>
<dbReference type="InterPro" id="IPR014014">
    <property type="entry name" value="RNA_helicase_DEAD_Q_motif"/>
</dbReference>
<dbReference type="PROSITE" id="PS50835">
    <property type="entry name" value="IG_LIKE"/>
    <property type="match status" value="1"/>
</dbReference>
<dbReference type="InterPro" id="IPR007110">
    <property type="entry name" value="Ig-like_dom"/>
</dbReference>
<keyword evidence="17" id="KW-0249">Electron transport</keyword>
<evidence type="ECO:0000256" key="31">
    <source>
        <dbReference type="ARBA" id="ARBA00042559"/>
    </source>
</evidence>
<dbReference type="GO" id="GO:0005524">
    <property type="term" value="F:ATP binding"/>
    <property type="evidence" value="ECO:0007669"/>
    <property type="project" value="UniProtKB-KW"/>
</dbReference>
<dbReference type="FunFam" id="3.40.50.300:FF:000168">
    <property type="entry name" value="DEAD-box ATP-dependent RNA helicase 56-like"/>
    <property type="match status" value="1"/>
</dbReference>
<keyword evidence="15" id="KW-0391">Immunity</keyword>
<keyword evidence="9 39" id="KW-0812">Transmembrane</keyword>
<evidence type="ECO:0000256" key="32">
    <source>
        <dbReference type="ARBA" id="ARBA00042707"/>
    </source>
</evidence>
<dbReference type="SMART" id="SM00490">
    <property type="entry name" value="HELICc"/>
    <property type="match status" value="1"/>
</dbReference>
<dbReference type="GO" id="GO:0006508">
    <property type="term" value="P:proteolysis"/>
    <property type="evidence" value="ECO:0007669"/>
    <property type="project" value="InterPro"/>
</dbReference>
<comment type="function">
    <text evidence="34">Splice factor that is required for the first ATP-dependent step in spliceosome assembly and for the interaction of U2 snRNP with the branchpoint. Has both RNA-stimulated ATP binding/hydrolysis activity and ATP-dependent RNA unwinding activity. Even with the stimulation of RNA, the ATPase activity is weak. Can only hydrolyze ATP but not other NTPs. The RNA stimulation of ATPase activity does not have a strong preference for the sequence and length of the RNA. However, ssRNA stimulates the ATPase activity much more strongly than dsRNA. Can unwind 5' or 3' overhangs or blunt end RNA duplexes in vitro. The ATPase and helicase activities are not influenced by U2AF2; the effect of ALYREF/THOC4 is reported conflictingly.</text>
</comment>
<evidence type="ECO:0000256" key="4">
    <source>
        <dbReference type="ARBA" id="ARBA00012552"/>
    </source>
</evidence>
<protein>
    <recommendedName>
        <fullName evidence="27">Cytochrome b-c1 complex subunit 2, mitochondrial</fullName>
        <ecNumber evidence="4">3.6.4.13</ecNumber>
    </recommendedName>
    <alternativeName>
        <fullName evidence="31">56 kDa U2AF65-associated protein</fullName>
    </alternativeName>
    <alternativeName>
        <fullName evidence="30">Complex III subunit 2</fullName>
    </alternativeName>
    <alternativeName>
        <fullName evidence="28">Core protein II</fullName>
    </alternativeName>
    <alternativeName>
        <fullName evidence="29">DEAD box protein UAP56</fullName>
    </alternativeName>
    <alternativeName>
        <fullName evidence="26 36">Spliceosome RNA helicase DDX39B</fullName>
    </alternativeName>
    <alternativeName>
        <fullName evidence="32">Ubiquinol-cytochrome-c reductase complex core protein 2</fullName>
    </alternativeName>
</protein>
<dbReference type="SMART" id="SM00487">
    <property type="entry name" value="DEXDc"/>
    <property type="match status" value="1"/>
</dbReference>
<dbReference type="GO" id="GO:0004222">
    <property type="term" value="F:metalloendopeptidase activity"/>
    <property type="evidence" value="ECO:0007669"/>
    <property type="project" value="InterPro"/>
</dbReference>
<dbReference type="Pfam" id="PF00271">
    <property type="entry name" value="Helicase_C"/>
    <property type="match status" value="1"/>
</dbReference>
<evidence type="ECO:0000256" key="10">
    <source>
        <dbReference type="ARBA" id="ARBA00022741"/>
    </source>
</evidence>
<dbReference type="Pfam" id="PF00675">
    <property type="entry name" value="Peptidase_M16"/>
    <property type="match status" value="1"/>
</dbReference>
<dbReference type="PROSITE" id="PS00290">
    <property type="entry name" value="IG_MHC"/>
    <property type="match status" value="1"/>
</dbReference>
<reference evidence="44" key="1">
    <citation type="submission" date="2019-10" db="EMBL/GenBank/DDBJ databases">
        <title>The sequence and de novo assembly of the wild yak genome.</title>
        <authorList>
            <person name="Liu Y."/>
        </authorList>
    </citation>
    <scope>NUCLEOTIDE SEQUENCE [LARGE SCALE GENOMIC DNA]</scope>
    <source>
        <strain evidence="44">WY2019</strain>
    </source>
</reference>
<dbReference type="FunFam" id="2.60.40.10:FF:000014">
    <property type="entry name" value="H-2 class I histocompatibility antigen, alpha chain"/>
    <property type="match status" value="1"/>
</dbReference>
<evidence type="ECO:0000256" key="37">
    <source>
        <dbReference type="PROSITE-ProRule" id="PRU00552"/>
    </source>
</evidence>
<evidence type="ECO:0000256" key="27">
    <source>
        <dbReference type="ARBA" id="ARBA00040751"/>
    </source>
</evidence>
<comment type="subunit">
    <text evidence="33">Homodimer, and heterodimer with DDX39A. DDX39B interacts with the THO subcomplex to form the THO-DDX39B complex which multimerizes into a 28-subunit tetrameric assembly. Component of the transcription/export (TREX) complex at least composed of ALYREF/THOC4, DDX39B, SARNP/CIP29, CHTOP and the THO subcomplex; in the complex interacts with THOC2. THOC1-THOC2-THOC3-DDX39B subcomplex is sufficient for the interaction with export factor NXF1-NXT1. TREX seems to have a dynamic structure involving ATP-dependent remodeling. Within the TREX complex bridges ALYREF/THOC4 and the THO subcomplex, and, in a ATP-dependent manner, ALYREF/THOC4 and SARNP/CIP29. Component of the spliceosome. Interacts directly with U2AF2. Interacts with RBM8A, RNPS1 and SRRM1, FYTTD1/UIF, THOC1, MX1 and POLDIP3. Interacts with LUZP4. Interacts with SARNP/CIP29 (via the C-terminal domain); the interaction is direct and facilitates RNA binding of DDX39B.</text>
</comment>
<evidence type="ECO:0000256" key="23">
    <source>
        <dbReference type="ARBA" id="ARBA00023242"/>
    </source>
</evidence>
<dbReference type="GO" id="GO:0003724">
    <property type="term" value="F:RNA helicase activity"/>
    <property type="evidence" value="ECO:0007669"/>
    <property type="project" value="UniProtKB-EC"/>
</dbReference>
<dbReference type="FunFam" id="3.30.830.10:FF:000018">
    <property type="entry name" value="Cytochrome b-c1 complex subunit 2, mitochondrial"/>
    <property type="match status" value="1"/>
</dbReference>
<comment type="subunit">
    <text evidence="35">Component of the ubiquinol-cytochrome c oxidoreductase (cytochrome b-c1 complex, complex III, CIII), a multisubunit enzyme composed of 11 subunits. The complex is composed of 3 respiratory subunits cytochrome b, cytochrome c1 and Rieske protein UQCRFS1, 2 core protein subunits UQCRC1/QCR1 and UQCRC2/QCR2, and 6 low-molecular weight protein subunits UQCRH/QCR6, UQCRB/QCR7, UQCRQ/QCR8, UQCR10/QCR9, UQCR11/QCR10 and subunit 9, the cleavage product of Rieske protein UQCRFS1. The complex exists as an obligatory dimer and forms supercomplexes (SCs) in the inner mitochondrial membrane with NADH-ubiquinone oxidoreductase (complex I, CI) and cytochrome c oxidase (complex IV, CIV), resulting in different assemblies (supercomplex SCI(1)III(2)IV(1) and megacomplex MCI(2)III(2)IV(2)). Interacts with RAB5IF. Interacts with STMP1.</text>
</comment>
<accession>A0A6B0S4E1</accession>
<evidence type="ECO:0000256" key="14">
    <source>
        <dbReference type="ARBA" id="ARBA00022840"/>
    </source>
</evidence>
<dbReference type="InterPro" id="IPR014001">
    <property type="entry name" value="Helicase_ATP-bd"/>
</dbReference>
<dbReference type="PANTHER" id="PTHR11851:SF226">
    <property type="entry name" value="CYTOCHROME B-C1 COMPLEX SUBUNIT 2, MITOCHONDRIAL"/>
    <property type="match status" value="1"/>
</dbReference>
<evidence type="ECO:0000256" key="18">
    <source>
        <dbReference type="ARBA" id="ARBA00022989"/>
    </source>
</evidence>
<comment type="subcellular location">
    <subcellularLocation>
        <location evidence="1">Membrane</location>
        <topology evidence="1">Single-pass membrane protein</topology>
    </subcellularLocation>
    <subcellularLocation>
        <location evidence="3">Mitochondrion inner membrane</location>
        <topology evidence="3">Peripheral membrane protein</topology>
        <orientation evidence="3">Matrix side</orientation>
    </subcellularLocation>
    <subcellularLocation>
        <location evidence="2">Nucleus speckle</location>
    </subcellularLocation>
</comment>
<evidence type="ECO:0000256" key="20">
    <source>
        <dbReference type="ARBA" id="ARBA00023128"/>
    </source>
</evidence>
<organism evidence="44 45">
    <name type="scientific">Bos mutus</name>
    <name type="common">wild yak</name>
    <dbReference type="NCBI Taxonomy" id="72004"/>
    <lineage>
        <taxon>Eukaryota</taxon>
        <taxon>Metazoa</taxon>
        <taxon>Chordata</taxon>
        <taxon>Craniata</taxon>
        <taxon>Vertebrata</taxon>
        <taxon>Euteleostomi</taxon>
        <taxon>Mammalia</taxon>
        <taxon>Eutheria</taxon>
        <taxon>Laurasiatheria</taxon>
        <taxon>Artiodactyla</taxon>
        <taxon>Ruminantia</taxon>
        <taxon>Pecora</taxon>
        <taxon>Bovidae</taxon>
        <taxon>Bovinae</taxon>
        <taxon>Bos</taxon>
    </lineage>
</organism>
<dbReference type="CDD" id="cd18787">
    <property type="entry name" value="SF2_C_DEAD"/>
    <property type="match status" value="1"/>
</dbReference>
<evidence type="ECO:0000256" key="9">
    <source>
        <dbReference type="ARBA" id="ARBA00022692"/>
    </source>
</evidence>
<evidence type="ECO:0000256" key="6">
    <source>
        <dbReference type="ARBA" id="ARBA00022451"/>
    </source>
</evidence>
<evidence type="ECO:0000256" key="3">
    <source>
        <dbReference type="ARBA" id="ARBA00004443"/>
    </source>
</evidence>
<keyword evidence="21 39" id="KW-0472">Membrane</keyword>
<keyword evidence="18 39" id="KW-1133">Transmembrane helix</keyword>
<dbReference type="Pfam" id="PF00270">
    <property type="entry name" value="DEAD"/>
    <property type="match status" value="1"/>
</dbReference>
<dbReference type="FunFam" id="3.30.830.10:FF:000026">
    <property type="entry name" value="Cytochrome b-c1 complex subunit 2, mitochondrial"/>
    <property type="match status" value="1"/>
</dbReference>
<dbReference type="InterPro" id="IPR011765">
    <property type="entry name" value="Pept_M16_N"/>
</dbReference>
<evidence type="ECO:0000256" key="17">
    <source>
        <dbReference type="ARBA" id="ARBA00022982"/>
    </source>
</evidence>
<keyword evidence="10" id="KW-0547">Nucleotide-binding</keyword>
<evidence type="ECO:0000256" key="35">
    <source>
        <dbReference type="ARBA" id="ARBA00064731"/>
    </source>
</evidence>
<evidence type="ECO:0000256" key="13">
    <source>
        <dbReference type="ARBA" id="ARBA00022806"/>
    </source>
</evidence>
<keyword evidence="12" id="KW-0378">Hydrolase</keyword>
<dbReference type="SUPFAM" id="SSF48726">
    <property type="entry name" value="Immunoglobulin"/>
    <property type="match status" value="1"/>
</dbReference>
<dbReference type="PROSITE" id="PS51194">
    <property type="entry name" value="HELICASE_CTER"/>
    <property type="match status" value="1"/>
</dbReference>
<dbReference type="GO" id="GO:0042612">
    <property type="term" value="C:MHC class I protein complex"/>
    <property type="evidence" value="ECO:0007669"/>
    <property type="project" value="UniProtKB-KW"/>
</dbReference>
<evidence type="ECO:0000259" key="40">
    <source>
        <dbReference type="PROSITE" id="PS50835"/>
    </source>
</evidence>
<feature type="compositionally biased region" description="Acidic residues" evidence="38">
    <location>
        <begin position="1"/>
        <end position="19"/>
    </location>
</feature>
<dbReference type="InterPro" id="IPR027417">
    <property type="entry name" value="P-loop_NTPase"/>
</dbReference>
<proteinExistence type="inferred from homology"/>
<feature type="domain" description="DEAD-box RNA helicase Q" evidence="43">
    <location>
        <begin position="45"/>
        <end position="73"/>
    </location>
</feature>
<dbReference type="EMBL" id="VBQZ03000189">
    <property type="protein sequence ID" value="MXQ97369.1"/>
    <property type="molecule type" value="Genomic_DNA"/>
</dbReference>
<evidence type="ECO:0000256" key="21">
    <source>
        <dbReference type="ARBA" id="ARBA00023136"/>
    </source>
</evidence>
<evidence type="ECO:0000256" key="38">
    <source>
        <dbReference type="SAM" id="MobiDB-lite"/>
    </source>
</evidence>
<dbReference type="InterPro" id="IPR011545">
    <property type="entry name" value="DEAD/DEAH_box_helicase_dom"/>
</dbReference>
<keyword evidence="11" id="KW-0999">Mitochondrion inner membrane</keyword>
<dbReference type="PROSITE" id="PS51192">
    <property type="entry name" value="HELICASE_ATP_BIND_1"/>
    <property type="match status" value="1"/>
</dbReference>
<comment type="caution">
    <text evidence="44">The sequence shown here is derived from an EMBL/GenBank/DDBJ whole genome shotgun (WGS) entry which is preliminary data.</text>
</comment>
<feature type="domain" description="Ig-like" evidence="40">
    <location>
        <begin position="420"/>
        <end position="506"/>
    </location>
</feature>
<comment type="similarity">
    <text evidence="24">Belongs to the peptidase M16 family. UQCRC2/QCR2 subfamily.</text>
</comment>
<dbReference type="InterPro" id="IPR003006">
    <property type="entry name" value="Ig/MHC_CS"/>
</dbReference>
<dbReference type="GO" id="GO:0098553">
    <property type="term" value="C:lumenal side of endoplasmic reticulum membrane"/>
    <property type="evidence" value="ECO:0007669"/>
    <property type="project" value="UniProtKB-ARBA"/>
</dbReference>
<dbReference type="GO" id="GO:0030670">
    <property type="term" value="C:phagocytic vesicle membrane"/>
    <property type="evidence" value="ECO:0007669"/>
    <property type="project" value="UniProtKB-ARBA"/>
</dbReference>
<evidence type="ECO:0000259" key="43">
    <source>
        <dbReference type="PROSITE" id="PS51195"/>
    </source>
</evidence>
<keyword evidence="20" id="KW-0496">Mitochondrion</keyword>
<dbReference type="PROSITE" id="PS00143">
    <property type="entry name" value="INSULINASE"/>
    <property type="match status" value="1"/>
</dbReference>
<dbReference type="Gene3D" id="3.40.50.300">
    <property type="entry name" value="P-loop containing nucleotide triphosphate hydrolases"/>
    <property type="match status" value="2"/>
</dbReference>
<dbReference type="GO" id="GO:0002474">
    <property type="term" value="P:antigen processing and presentation of peptide antigen via MHC class I"/>
    <property type="evidence" value="ECO:0007669"/>
    <property type="project" value="UniProtKB-KW"/>
</dbReference>
<dbReference type="Gene3D" id="2.60.40.10">
    <property type="entry name" value="Immunoglobulins"/>
    <property type="match status" value="1"/>
</dbReference>
<keyword evidence="16" id="KW-0809">Transit peptide</keyword>
<keyword evidence="14" id="KW-0067">ATP-binding</keyword>
<feature type="domain" description="Helicase ATP-binding" evidence="41">
    <location>
        <begin position="76"/>
        <end position="249"/>
    </location>
</feature>
<evidence type="ECO:0000256" key="22">
    <source>
        <dbReference type="ARBA" id="ARBA00023180"/>
    </source>
</evidence>
<feature type="domain" description="Helicase C-terminal" evidence="42">
    <location>
        <begin position="261"/>
        <end position="416"/>
    </location>
</feature>
<feature type="transmembrane region" description="Helical" evidence="39">
    <location>
        <begin position="516"/>
        <end position="539"/>
    </location>
</feature>
<dbReference type="Pfam" id="PF07654">
    <property type="entry name" value="C1-set"/>
    <property type="match status" value="1"/>
</dbReference>
<dbReference type="InterPro" id="IPR001431">
    <property type="entry name" value="Pept_M16_Zn_BS"/>
</dbReference>
<evidence type="ECO:0000256" key="28">
    <source>
        <dbReference type="ARBA" id="ARBA00041372"/>
    </source>
</evidence>
<dbReference type="SUPFAM" id="SSF63411">
    <property type="entry name" value="LuxS/MPP-like metallohydrolase"/>
    <property type="match status" value="2"/>
</dbReference>
<evidence type="ECO:0000256" key="8">
    <source>
        <dbReference type="ARBA" id="ARBA00022664"/>
    </source>
</evidence>
<dbReference type="InterPro" id="IPR003597">
    <property type="entry name" value="Ig_C1-set"/>
</dbReference>
<evidence type="ECO:0000256" key="26">
    <source>
        <dbReference type="ARBA" id="ARBA00039703"/>
    </source>
</evidence>
<dbReference type="SUPFAM" id="SSF52540">
    <property type="entry name" value="P-loop containing nucleoside triphosphate hydrolases"/>
    <property type="match status" value="1"/>
</dbReference>
<feature type="region of interest" description="Disordered" evidence="38">
    <location>
        <begin position="1"/>
        <end position="31"/>
    </location>
</feature>
<evidence type="ECO:0000313" key="44">
    <source>
        <dbReference type="EMBL" id="MXQ97369.1"/>
    </source>
</evidence>
<dbReference type="InterPro" id="IPR011249">
    <property type="entry name" value="Metalloenz_LuxS/M16"/>
</dbReference>
<evidence type="ECO:0000256" key="2">
    <source>
        <dbReference type="ARBA" id="ARBA00004324"/>
    </source>
</evidence>
<dbReference type="Gene3D" id="3.30.830.10">
    <property type="entry name" value="Metalloenzyme, LuxS/M16 peptidase-like"/>
    <property type="match status" value="2"/>
</dbReference>
<gene>
    <name evidence="44" type="ORF">E5288_WYG005221</name>
</gene>
<evidence type="ECO:0000256" key="24">
    <source>
        <dbReference type="ARBA" id="ARBA00038146"/>
    </source>
</evidence>
<dbReference type="InterPro" id="IPR001650">
    <property type="entry name" value="Helicase_C-like"/>
</dbReference>
<dbReference type="SMART" id="SM00407">
    <property type="entry name" value="IGc1"/>
    <property type="match status" value="1"/>
</dbReference>
<dbReference type="PANTHER" id="PTHR11851">
    <property type="entry name" value="METALLOPROTEASE"/>
    <property type="match status" value="1"/>
</dbReference>
<keyword evidence="45" id="KW-1185">Reference proteome</keyword>
<dbReference type="AlphaFoldDB" id="A0A6B0S4E1"/>
<evidence type="ECO:0000256" key="29">
    <source>
        <dbReference type="ARBA" id="ARBA00041749"/>
    </source>
</evidence>
<keyword evidence="23" id="KW-0539">Nucleus</keyword>
<keyword evidence="5" id="KW-0813">Transport</keyword>
<dbReference type="FunFam" id="3.40.50.300:FF:000111">
    <property type="entry name" value="DEAD-box ATP-dependent RNA helicase"/>
    <property type="match status" value="1"/>
</dbReference>
<dbReference type="InterPro" id="IPR013783">
    <property type="entry name" value="Ig-like_fold"/>
</dbReference>
<keyword evidence="8" id="KW-0507">mRNA processing</keyword>